<evidence type="ECO:0000256" key="2">
    <source>
        <dbReference type="SAM" id="Phobius"/>
    </source>
</evidence>
<sequence length="296" mass="31122">MAVGIPTPRLALLAAWAATAVQGRACSLWQIIDAESSRFNVVHGNLNGYELTLRGDLQPTVRGKILQTFDGSCPTSMSALQSVGFTLSTSESEPILVDYAEVKVGPAKISLTDLRGAMESHHFDASFASCGPDENFGGPCFAGTVRMRALTGNAHVLGHNLNLAGMTGDIDVRGYLDPGDSELRLQLTSMHIKYMIDTAEAHGPFELTGFLVATAQLPFTFSMDLLRAESAQGPSSRARLGSAALGAIACAAILLAVGARVARRRRHGAAGASGAAEPSRASPGDDAEKARWSELL</sequence>
<feature type="region of interest" description="Disordered" evidence="1">
    <location>
        <begin position="269"/>
        <end position="296"/>
    </location>
</feature>
<keyword evidence="3" id="KW-0732">Signal</keyword>
<feature type="chain" id="PRO_5035307841" description="AsmA-like C-terminal domain-containing protein" evidence="3">
    <location>
        <begin position="24"/>
        <end position="296"/>
    </location>
</feature>
<dbReference type="OrthoDB" id="10464499at2759"/>
<dbReference type="EMBL" id="JAGTXO010000015">
    <property type="protein sequence ID" value="KAG8463799.1"/>
    <property type="molecule type" value="Genomic_DNA"/>
</dbReference>
<comment type="caution">
    <text evidence="4">The sequence shown here is derived from an EMBL/GenBank/DDBJ whole genome shotgun (WGS) entry which is preliminary data.</text>
</comment>
<name>A0A8J5XFW8_DIALT</name>
<keyword evidence="2" id="KW-1133">Transmembrane helix</keyword>
<evidence type="ECO:0000313" key="4">
    <source>
        <dbReference type="EMBL" id="KAG8463799.1"/>
    </source>
</evidence>
<keyword evidence="2" id="KW-0812">Transmembrane</keyword>
<evidence type="ECO:0008006" key="6">
    <source>
        <dbReference type="Google" id="ProtNLM"/>
    </source>
</evidence>
<dbReference type="AlphaFoldDB" id="A0A8J5XFW8"/>
<organism evidence="4 5">
    <name type="scientific">Diacronema lutheri</name>
    <name type="common">Unicellular marine alga</name>
    <name type="synonym">Monochrysis lutheri</name>
    <dbReference type="NCBI Taxonomy" id="2081491"/>
    <lineage>
        <taxon>Eukaryota</taxon>
        <taxon>Haptista</taxon>
        <taxon>Haptophyta</taxon>
        <taxon>Pavlovophyceae</taxon>
        <taxon>Pavlovales</taxon>
        <taxon>Pavlovaceae</taxon>
        <taxon>Diacronema</taxon>
    </lineage>
</organism>
<reference evidence="4" key="1">
    <citation type="submission" date="2021-05" db="EMBL/GenBank/DDBJ databases">
        <title>The genome of the haptophyte Pavlova lutheri (Diacronema luteri, Pavlovales) - a model for lipid biosynthesis in eukaryotic algae.</title>
        <authorList>
            <person name="Hulatt C.J."/>
            <person name="Posewitz M.C."/>
        </authorList>
    </citation>
    <scope>NUCLEOTIDE SEQUENCE</scope>
    <source>
        <strain evidence="4">NIVA-4/92</strain>
    </source>
</reference>
<feature type="compositionally biased region" description="Basic and acidic residues" evidence="1">
    <location>
        <begin position="286"/>
        <end position="296"/>
    </location>
</feature>
<evidence type="ECO:0000313" key="5">
    <source>
        <dbReference type="Proteomes" id="UP000751190"/>
    </source>
</evidence>
<proteinExistence type="predicted"/>
<keyword evidence="2" id="KW-0472">Membrane</keyword>
<protein>
    <recommendedName>
        <fullName evidence="6">AsmA-like C-terminal domain-containing protein</fullName>
    </recommendedName>
</protein>
<feature type="compositionally biased region" description="Low complexity" evidence="1">
    <location>
        <begin position="269"/>
        <end position="284"/>
    </location>
</feature>
<evidence type="ECO:0000256" key="1">
    <source>
        <dbReference type="SAM" id="MobiDB-lite"/>
    </source>
</evidence>
<evidence type="ECO:0000256" key="3">
    <source>
        <dbReference type="SAM" id="SignalP"/>
    </source>
</evidence>
<dbReference type="Proteomes" id="UP000751190">
    <property type="component" value="Unassembled WGS sequence"/>
</dbReference>
<feature type="signal peptide" evidence="3">
    <location>
        <begin position="1"/>
        <end position="23"/>
    </location>
</feature>
<gene>
    <name evidence="4" type="ORF">KFE25_004072</name>
</gene>
<accession>A0A8J5XFW8</accession>
<keyword evidence="5" id="KW-1185">Reference proteome</keyword>
<feature type="transmembrane region" description="Helical" evidence="2">
    <location>
        <begin position="240"/>
        <end position="259"/>
    </location>
</feature>